<keyword evidence="1" id="KW-0106">Calcium</keyword>
<sequence length="175" mass="19710">MQLVMITLLTYPFRNYIKHKLCAAICVSVNSIARIIMQLLVIFAVIACAWSAPCVHDNHADLTEEHVINMVVAALDSNSDGVISEIDILSYFVVKFDHNGDLAIDESEFVKQWNQEFHDEIAFAQHVFHHLDAVENGQLDISDIDPLVKRADTSGDGVIQTIEFKTYLELIYDAC</sequence>
<comment type="caution">
    <text evidence="3">The sequence shown here is derived from an EMBL/GenBank/DDBJ whole genome shotgun (WGS) entry which is preliminary data.</text>
</comment>
<dbReference type="Proteomes" id="UP001347796">
    <property type="component" value="Unassembled WGS sequence"/>
</dbReference>
<keyword evidence="2" id="KW-1133">Transmembrane helix</keyword>
<dbReference type="InterPro" id="IPR018247">
    <property type="entry name" value="EF_Hand_1_Ca_BS"/>
</dbReference>
<dbReference type="Gene3D" id="1.10.238.10">
    <property type="entry name" value="EF-hand"/>
    <property type="match status" value="1"/>
</dbReference>
<name>A0AAN8K4T8_PATCE</name>
<keyword evidence="2" id="KW-0472">Membrane</keyword>
<evidence type="ECO:0000313" key="4">
    <source>
        <dbReference type="Proteomes" id="UP001347796"/>
    </source>
</evidence>
<protein>
    <recommendedName>
        <fullName evidence="5">Calmodulin</fullName>
    </recommendedName>
</protein>
<evidence type="ECO:0000313" key="3">
    <source>
        <dbReference type="EMBL" id="KAK6189916.1"/>
    </source>
</evidence>
<evidence type="ECO:0008006" key="5">
    <source>
        <dbReference type="Google" id="ProtNLM"/>
    </source>
</evidence>
<evidence type="ECO:0000256" key="2">
    <source>
        <dbReference type="SAM" id="Phobius"/>
    </source>
</evidence>
<evidence type="ECO:0000256" key="1">
    <source>
        <dbReference type="ARBA" id="ARBA00022837"/>
    </source>
</evidence>
<feature type="transmembrane region" description="Helical" evidence="2">
    <location>
        <begin position="21"/>
        <end position="52"/>
    </location>
</feature>
<dbReference type="InterPro" id="IPR011992">
    <property type="entry name" value="EF-hand-dom_pair"/>
</dbReference>
<gene>
    <name evidence="3" type="ORF">SNE40_001884</name>
</gene>
<keyword evidence="4" id="KW-1185">Reference proteome</keyword>
<organism evidence="3 4">
    <name type="scientific">Patella caerulea</name>
    <name type="common">Rayed Mediterranean limpet</name>
    <dbReference type="NCBI Taxonomy" id="87958"/>
    <lineage>
        <taxon>Eukaryota</taxon>
        <taxon>Metazoa</taxon>
        <taxon>Spiralia</taxon>
        <taxon>Lophotrochozoa</taxon>
        <taxon>Mollusca</taxon>
        <taxon>Gastropoda</taxon>
        <taxon>Patellogastropoda</taxon>
        <taxon>Patelloidea</taxon>
        <taxon>Patellidae</taxon>
        <taxon>Patella</taxon>
    </lineage>
</organism>
<reference evidence="3 4" key="1">
    <citation type="submission" date="2024-01" db="EMBL/GenBank/DDBJ databases">
        <title>The genome of the rayed Mediterranean limpet Patella caerulea (Linnaeus, 1758).</title>
        <authorList>
            <person name="Anh-Thu Weber A."/>
            <person name="Halstead-Nussloch G."/>
        </authorList>
    </citation>
    <scope>NUCLEOTIDE SEQUENCE [LARGE SCALE GENOMIC DNA]</scope>
    <source>
        <strain evidence="3">AATW-2023a</strain>
        <tissue evidence="3">Whole specimen</tissue>
    </source>
</reference>
<keyword evidence="2" id="KW-0812">Transmembrane</keyword>
<proteinExistence type="predicted"/>
<dbReference type="AlphaFoldDB" id="A0AAN8K4T8"/>
<dbReference type="SUPFAM" id="SSF47473">
    <property type="entry name" value="EF-hand"/>
    <property type="match status" value="1"/>
</dbReference>
<dbReference type="EMBL" id="JAZGQO010000002">
    <property type="protein sequence ID" value="KAK6189916.1"/>
    <property type="molecule type" value="Genomic_DNA"/>
</dbReference>
<dbReference type="PROSITE" id="PS00018">
    <property type="entry name" value="EF_HAND_1"/>
    <property type="match status" value="2"/>
</dbReference>
<accession>A0AAN8K4T8</accession>